<evidence type="ECO:0008006" key="3">
    <source>
        <dbReference type="Google" id="ProtNLM"/>
    </source>
</evidence>
<organism evidence="1 2">
    <name type="scientific">Candidatus Amesbacteria bacterium GW2011_GWA2_47_11</name>
    <dbReference type="NCBI Taxonomy" id="1618357"/>
    <lineage>
        <taxon>Bacteria</taxon>
        <taxon>Candidatus Amesiibacteriota</taxon>
    </lineage>
</organism>
<dbReference type="AlphaFoldDB" id="A0A0G1TR83"/>
<protein>
    <recommendedName>
        <fullName evidence="3">Bacterial toxin RNase RnlA/LsoA DBD domain-containing protein</fullName>
    </recommendedName>
</protein>
<dbReference type="InterPro" id="IPR040975">
    <property type="entry name" value="HEPN_RnaseLS"/>
</dbReference>
<dbReference type="EMBL" id="LCNM01000005">
    <property type="protein sequence ID" value="KKU56648.1"/>
    <property type="molecule type" value="Genomic_DNA"/>
</dbReference>
<comment type="caution">
    <text evidence="1">The sequence shown here is derived from an EMBL/GenBank/DDBJ whole genome shotgun (WGS) entry which is preliminary data.</text>
</comment>
<reference evidence="1 2" key="1">
    <citation type="journal article" date="2015" name="Nature">
        <title>rRNA introns, odd ribosomes, and small enigmatic genomes across a large radiation of phyla.</title>
        <authorList>
            <person name="Brown C.T."/>
            <person name="Hug L.A."/>
            <person name="Thomas B.C."/>
            <person name="Sharon I."/>
            <person name="Castelle C.J."/>
            <person name="Singh A."/>
            <person name="Wilkins M.J."/>
            <person name="Williams K.H."/>
            <person name="Banfield J.F."/>
        </authorList>
    </citation>
    <scope>NUCLEOTIDE SEQUENCE [LARGE SCALE GENOMIC DNA]</scope>
</reference>
<evidence type="ECO:0000313" key="2">
    <source>
        <dbReference type="Proteomes" id="UP000034607"/>
    </source>
</evidence>
<evidence type="ECO:0000313" key="1">
    <source>
        <dbReference type="EMBL" id="KKU56648.1"/>
    </source>
</evidence>
<gene>
    <name evidence="1" type="ORF">UX78_C0005G0064</name>
</gene>
<accession>A0A0G1TR83</accession>
<proteinExistence type="predicted"/>
<sequence length="168" mass="19407">MGSFENTNWWKYADPLIRDLMRGAYVLLEREKAIVDGLHDYSFIVFPAAKAYEGFLKKLFLDLGLISRQQYYGEYFRIGKALSPSLPKRYRSGWVFGKLAGVCGGEELPLKMWQVWKRARNRIFHFFPDHREFITLAEAEELLAEITGVMDDSLAGCRRHTGFSLTNG</sequence>
<dbReference type="Proteomes" id="UP000034607">
    <property type="component" value="Unassembled WGS sequence"/>
</dbReference>
<name>A0A0G1TR83_9BACT</name>
<dbReference type="Pfam" id="PF18869">
    <property type="entry name" value="HEPN_RnaseLS"/>
    <property type="match status" value="1"/>
</dbReference>